<dbReference type="EMBL" id="GL736663">
    <property type="protein sequence ID" value="EFX60306.1"/>
    <property type="molecule type" value="Genomic_DNA"/>
</dbReference>
<name>E9I6S4_DAPPU</name>
<protein>
    <submittedName>
        <fullName evidence="1">Uncharacterized protein</fullName>
    </submittedName>
</protein>
<evidence type="ECO:0000313" key="2">
    <source>
        <dbReference type="Proteomes" id="UP000000305"/>
    </source>
</evidence>
<accession>E9I6S4</accession>
<evidence type="ECO:0000313" key="1">
    <source>
        <dbReference type="EMBL" id="EFX60306.1"/>
    </source>
</evidence>
<dbReference type="HOGENOM" id="CLU_718808_0_0_1"/>
<dbReference type="AlphaFoldDB" id="E9I6S4"/>
<gene>
    <name evidence="1" type="ORF">DAPPUDRAFT_343489</name>
</gene>
<dbReference type="InParanoid" id="E9I6S4"/>
<feature type="non-terminal residue" evidence="1">
    <location>
        <position position="385"/>
    </location>
</feature>
<organism evidence="1 2">
    <name type="scientific">Daphnia pulex</name>
    <name type="common">Water flea</name>
    <dbReference type="NCBI Taxonomy" id="6669"/>
    <lineage>
        <taxon>Eukaryota</taxon>
        <taxon>Metazoa</taxon>
        <taxon>Ecdysozoa</taxon>
        <taxon>Arthropoda</taxon>
        <taxon>Crustacea</taxon>
        <taxon>Branchiopoda</taxon>
        <taxon>Diplostraca</taxon>
        <taxon>Cladocera</taxon>
        <taxon>Anomopoda</taxon>
        <taxon>Daphniidae</taxon>
        <taxon>Daphnia</taxon>
    </lineage>
</organism>
<proteinExistence type="predicted"/>
<sequence>MGLQSLLGLRIQNSDWTTEVQSSQWIKKVQEVAKQGEDVKSISCLKESSDVCRLPPILKPTLASKAKLNELLSLNSCKNKNAKVIELRLRSQLILDAQSMDLNLAALRAKTQNTELNTIRIIGETPAAAIVSRLSCSNGRLSCPAMSAHLLPAIRVQSGVQLELRGLSIDRETAVEANHAHVGIESLAGGRLLLDRVRLLTTPKTFAFDIGVRMILSNASIIDSDIVAGQIGVDVNDSKLVIFDSEKDQKNYISTKVLELSDKKIQFPITGDPTLDTSGHRANIQMTGQQSALFVRNQNLLGSTALRTAGKATAQLNEVGFFGPGQVAGRQFQMIRDDNGSASISLIGGRIYNYDYLLYLLGDGTNFSLAFPEVLQLNSCGEDSV</sequence>
<reference evidence="1 2" key="1">
    <citation type="journal article" date="2011" name="Science">
        <title>The ecoresponsive genome of Daphnia pulex.</title>
        <authorList>
            <person name="Colbourne J.K."/>
            <person name="Pfrender M.E."/>
            <person name="Gilbert D."/>
            <person name="Thomas W.K."/>
            <person name="Tucker A."/>
            <person name="Oakley T.H."/>
            <person name="Tokishita S."/>
            <person name="Aerts A."/>
            <person name="Arnold G.J."/>
            <person name="Basu M.K."/>
            <person name="Bauer D.J."/>
            <person name="Caceres C.E."/>
            <person name="Carmel L."/>
            <person name="Casola C."/>
            <person name="Choi J.H."/>
            <person name="Detter J.C."/>
            <person name="Dong Q."/>
            <person name="Dusheyko S."/>
            <person name="Eads B.D."/>
            <person name="Frohlich T."/>
            <person name="Geiler-Samerotte K.A."/>
            <person name="Gerlach D."/>
            <person name="Hatcher P."/>
            <person name="Jogdeo S."/>
            <person name="Krijgsveld J."/>
            <person name="Kriventseva E.V."/>
            <person name="Kultz D."/>
            <person name="Laforsch C."/>
            <person name="Lindquist E."/>
            <person name="Lopez J."/>
            <person name="Manak J.R."/>
            <person name="Muller J."/>
            <person name="Pangilinan J."/>
            <person name="Patwardhan R.P."/>
            <person name="Pitluck S."/>
            <person name="Pritham E.J."/>
            <person name="Rechtsteiner A."/>
            <person name="Rho M."/>
            <person name="Rogozin I.B."/>
            <person name="Sakarya O."/>
            <person name="Salamov A."/>
            <person name="Schaack S."/>
            <person name="Shapiro H."/>
            <person name="Shiga Y."/>
            <person name="Skalitzky C."/>
            <person name="Smith Z."/>
            <person name="Souvorov A."/>
            <person name="Sung W."/>
            <person name="Tang Z."/>
            <person name="Tsuchiya D."/>
            <person name="Tu H."/>
            <person name="Vos H."/>
            <person name="Wang M."/>
            <person name="Wolf Y.I."/>
            <person name="Yamagata H."/>
            <person name="Yamada T."/>
            <person name="Ye Y."/>
            <person name="Shaw J.R."/>
            <person name="Andrews J."/>
            <person name="Crease T.J."/>
            <person name="Tang H."/>
            <person name="Lucas S.M."/>
            <person name="Robertson H.M."/>
            <person name="Bork P."/>
            <person name="Koonin E.V."/>
            <person name="Zdobnov E.M."/>
            <person name="Grigoriev I.V."/>
            <person name="Lynch M."/>
            <person name="Boore J.L."/>
        </authorList>
    </citation>
    <scope>NUCLEOTIDE SEQUENCE [LARGE SCALE GENOMIC DNA]</scope>
</reference>
<dbReference type="Proteomes" id="UP000000305">
    <property type="component" value="Unassembled WGS sequence"/>
</dbReference>
<dbReference type="KEGG" id="dpx:DAPPUDRAFT_343489"/>
<keyword evidence="2" id="KW-1185">Reference proteome</keyword>